<dbReference type="AlphaFoldDB" id="A0A9L0K9U2"/>
<sequence>MSSQPRHSASLHPLRPHSSRRPPTADLPSPRPKGAPFSPGLGEEQVGLREGHTFPDFSAQTLGGPSFSRLGEGRGELGVSELEEANWMN</sequence>
<reference evidence="2" key="2">
    <citation type="submission" date="2025-08" db="UniProtKB">
        <authorList>
            <consortium name="Ensembl"/>
        </authorList>
    </citation>
    <scope>IDENTIFICATION</scope>
</reference>
<protein>
    <submittedName>
        <fullName evidence="2">Uncharacterized protein</fullName>
    </submittedName>
</protein>
<feature type="region of interest" description="Disordered" evidence="1">
    <location>
        <begin position="1"/>
        <end position="89"/>
    </location>
</feature>
<accession>A0A9L0K9U2</accession>
<keyword evidence="3" id="KW-1185">Reference proteome</keyword>
<evidence type="ECO:0000313" key="3">
    <source>
        <dbReference type="Proteomes" id="UP000694387"/>
    </source>
</evidence>
<reference evidence="2" key="3">
    <citation type="submission" date="2025-09" db="UniProtKB">
        <authorList>
            <consortium name="Ensembl"/>
        </authorList>
    </citation>
    <scope>IDENTIFICATION</scope>
</reference>
<dbReference type="Proteomes" id="UP000694387">
    <property type="component" value="Chromosome 26"/>
</dbReference>
<proteinExistence type="predicted"/>
<reference evidence="2 3" key="1">
    <citation type="journal article" date="2020" name="Nat. Commun.">
        <title>Donkey genomes provide new insights into domestication and selection for coat color.</title>
        <authorList>
            <person name="Wang"/>
            <person name="C."/>
            <person name="Li"/>
            <person name="H."/>
            <person name="Guo"/>
            <person name="Y."/>
            <person name="Huang"/>
            <person name="J."/>
            <person name="Sun"/>
            <person name="Y."/>
            <person name="Min"/>
            <person name="J."/>
            <person name="Wang"/>
            <person name="J."/>
            <person name="Fang"/>
            <person name="X."/>
            <person name="Zhao"/>
            <person name="Z."/>
            <person name="Wang"/>
            <person name="S."/>
            <person name="Zhang"/>
            <person name="Y."/>
            <person name="Liu"/>
            <person name="Q."/>
            <person name="Jiang"/>
            <person name="Q."/>
            <person name="Wang"/>
            <person name="X."/>
            <person name="Guo"/>
            <person name="Y."/>
            <person name="Yang"/>
            <person name="C."/>
            <person name="Wang"/>
            <person name="Y."/>
            <person name="Tian"/>
            <person name="F."/>
            <person name="Zhuang"/>
            <person name="G."/>
            <person name="Fan"/>
            <person name="Y."/>
            <person name="Gao"/>
            <person name="Q."/>
            <person name="Li"/>
            <person name="Y."/>
            <person name="Ju"/>
            <person name="Z."/>
            <person name="Li"/>
            <person name="J."/>
            <person name="Li"/>
            <person name="R."/>
            <person name="Hou"/>
            <person name="M."/>
            <person name="Yang"/>
            <person name="G."/>
            <person name="Liu"/>
            <person name="G."/>
            <person name="Liu"/>
            <person name="W."/>
            <person name="Guo"/>
            <person name="J."/>
            <person name="Pan"/>
            <person name="S."/>
            <person name="Fan"/>
            <person name="G."/>
            <person name="Zhang"/>
            <person name="W."/>
            <person name="Zhang"/>
            <person name="R."/>
            <person name="Yu"/>
            <person name="J."/>
            <person name="Zhang"/>
            <person name="X."/>
            <person name="Yin"/>
            <person name="Q."/>
            <person name="Ji"/>
            <person name="C."/>
            <person name="Jin"/>
            <person name="Y."/>
            <person name="Yue"/>
            <person name="G."/>
            <person name="Liu"/>
            <person name="M."/>
            <person name="Xu"/>
            <person name="J."/>
            <person name="Liu"/>
            <person name="S."/>
            <person name="Jordana"/>
            <person name="J."/>
            <person name="Noce"/>
            <person name="A."/>
            <person name="Amills"/>
            <person name="M."/>
            <person name="Wu"/>
            <person name="D.D."/>
            <person name="Li"/>
            <person name="S."/>
            <person name="Zhou"/>
            <person name="X. and Zhong"/>
            <person name="J."/>
        </authorList>
    </citation>
    <scope>NUCLEOTIDE SEQUENCE [LARGE SCALE GENOMIC DNA]</scope>
</reference>
<dbReference type="Ensembl" id="ENSEAST00005077485.1">
    <property type="protein sequence ID" value="ENSEASP00005059172.1"/>
    <property type="gene ID" value="ENSEASG00005028907.1"/>
</dbReference>
<name>A0A9L0K9U2_EQUAS</name>
<organism evidence="2 3">
    <name type="scientific">Equus asinus</name>
    <name type="common">Donkey</name>
    <name type="synonym">Equus africanus asinus</name>
    <dbReference type="NCBI Taxonomy" id="9793"/>
    <lineage>
        <taxon>Eukaryota</taxon>
        <taxon>Metazoa</taxon>
        <taxon>Chordata</taxon>
        <taxon>Craniata</taxon>
        <taxon>Vertebrata</taxon>
        <taxon>Euteleostomi</taxon>
        <taxon>Mammalia</taxon>
        <taxon>Eutheria</taxon>
        <taxon>Laurasiatheria</taxon>
        <taxon>Perissodactyla</taxon>
        <taxon>Equidae</taxon>
        <taxon>Equus</taxon>
    </lineage>
</organism>
<evidence type="ECO:0000313" key="2">
    <source>
        <dbReference type="Ensembl" id="ENSEASP00005059172.1"/>
    </source>
</evidence>
<evidence type="ECO:0000256" key="1">
    <source>
        <dbReference type="SAM" id="MobiDB-lite"/>
    </source>
</evidence>